<accession>A0A2N7PMC3</accession>
<organism evidence="2 3">
    <name type="scientific">Thermodesulfobacterium geofontis</name>
    <dbReference type="NCBI Taxonomy" id="1295609"/>
    <lineage>
        <taxon>Bacteria</taxon>
        <taxon>Pseudomonadati</taxon>
        <taxon>Thermodesulfobacteriota</taxon>
        <taxon>Thermodesulfobacteria</taxon>
        <taxon>Thermodesulfobacteriales</taxon>
        <taxon>Thermodesulfobacteriaceae</taxon>
        <taxon>Thermodesulfobacterium</taxon>
    </lineage>
</organism>
<sequence length="288" mass="31811">MFLITGIVPHEDFPLILGKTELKNEALKIDTLEIPVERGTSALISASIKVLEYFNKPLPFVFLVGDIGKGNGSKNLYKSLAEVIPKLDPKLITFHYILPDVDGCLKVIMSLEKLNSKPFLIADAGFMYVVKMAGYANFFDLFTPDIGELAFLADEEAPHPFYTRGFLLAEENKIEDLIKRAYQYKNTPQYLLIKGEKDYIVKNGKILEIILDPIIPELEAIGGTGDTLTGIVSALIYIGFSPEKACSLGSKINRLAGALANPTPATQIFEIIKYITPALNICIPDKIL</sequence>
<name>A0A2N7PMC3_9BACT</name>
<dbReference type="AlphaFoldDB" id="A0A2N7PMC3"/>
<dbReference type="Pfam" id="PF01256">
    <property type="entry name" value="Carb_kinase"/>
    <property type="match status" value="1"/>
</dbReference>
<reference evidence="2 3" key="1">
    <citation type="submission" date="2018-01" db="EMBL/GenBank/DDBJ databases">
        <title>Metagenomic assembled genomes from two thermal pools in the Uzon Caldera, Kamchatka, Russia.</title>
        <authorList>
            <person name="Wilkins L."/>
            <person name="Ettinger C."/>
        </authorList>
    </citation>
    <scope>NUCLEOTIDE SEQUENCE [LARGE SCALE GENOMIC DNA]</scope>
    <source>
        <strain evidence="2">ZAV-08</strain>
    </source>
</reference>
<evidence type="ECO:0000313" key="3">
    <source>
        <dbReference type="Proteomes" id="UP000235460"/>
    </source>
</evidence>
<proteinExistence type="predicted"/>
<dbReference type="EMBL" id="PNIK01000089">
    <property type="protein sequence ID" value="PMP65869.1"/>
    <property type="molecule type" value="Genomic_DNA"/>
</dbReference>
<dbReference type="SUPFAM" id="SSF53613">
    <property type="entry name" value="Ribokinase-like"/>
    <property type="match status" value="1"/>
</dbReference>
<dbReference type="InterPro" id="IPR029056">
    <property type="entry name" value="Ribokinase-like"/>
</dbReference>
<gene>
    <name evidence="2" type="ORF">C0190_06235</name>
</gene>
<comment type="caution">
    <text evidence="2">The sequence shown here is derived from an EMBL/GenBank/DDBJ whole genome shotgun (WGS) entry which is preliminary data.</text>
</comment>
<dbReference type="Gene3D" id="3.40.1190.20">
    <property type="match status" value="1"/>
</dbReference>
<dbReference type="GO" id="GO:0016836">
    <property type="term" value="F:hydro-lyase activity"/>
    <property type="evidence" value="ECO:0007669"/>
    <property type="project" value="InterPro"/>
</dbReference>
<protein>
    <submittedName>
        <fullName evidence="2">Sugar kinase</fullName>
    </submittedName>
</protein>
<evidence type="ECO:0000259" key="1">
    <source>
        <dbReference type="Pfam" id="PF01256"/>
    </source>
</evidence>
<dbReference type="GO" id="GO:0016301">
    <property type="term" value="F:kinase activity"/>
    <property type="evidence" value="ECO:0007669"/>
    <property type="project" value="UniProtKB-KW"/>
</dbReference>
<dbReference type="Proteomes" id="UP000235460">
    <property type="component" value="Unassembled WGS sequence"/>
</dbReference>
<keyword evidence="2" id="KW-0418">Kinase</keyword>
<feature type="domain" description="YjeF C-terminal" evidence="1">
    <location>
        <begin position="114"/>
        <end position="265"/>
    </location>
</feature>
<keyword evidence="2" id="KW-0808">Transferase</keyword>
<evidence type="ECO:0000313" key="2">
    <source>
        <dbReference type="EMBL" id="PMP65869.1"/>
    </source>
</evidence>
<dbReference type="InterPro" id="IPR000631">
    <property type="entry name" value="CARKD"/>
</dbReference>